<feature type="compositionally biased region" description="Low complexity" evidence="1">
    <location>
        <begin position="70"/>
        <end position="87"/>
    </location>
</feature>
<accession>A0AAV7LRI7</accession>
<name>A0AAV7LRI7_PLEWA</name>
<keyword evidence="3" id="KW-1185">Reference proteome</keyword>
<comment type="caution">
    <text evidence="2">The sequence shown here is derived from an EMBL/GenBank/DDBJ whole genome shotgun (WGS) entry which is preliminary data.</text>
</comment>
<protein>
    <submittedName>
        <fullName evidence="2">Uncharacterized protein</fullName>
    </submittedName>
</protein>
<dbReference type="Proteomes" id="UP001066276">
    <property type="component" value="Chromosome 11"/>
</dbReference>
<evidence type="ECO:0000313" key="3">
    <source>
        <dbReference type="Proteomes" id="UP001066276"/>
    </source>
</evidence>
<evidence type="ECO:0000313" key="2">
    <source>
        <dbReference type="EMBL" id="KAJ1094182.1"/>
    </source>
</evidence>
<proteinExistence type="predicted"/>
<dbReference type="EMBL" id="JANPWB010000015">
    <property type="protein sequence ID" value="KAJ1094182.1"/>
    <property type="molecule type" value="Genomic_DNA"/>
</dbReference>
<dbReference type="AlphaFoldDB" id="A0AAV7LRI7"/>
<gene>
    <name evidence="2" type="ORF">NDU88_007260</name>
</gene>
<sequence length="87" mass="8894">MRGLPRRSLVPQAGHQRPGTPGAACKIISPKMVLPSSMQREGAVRGSLTSGSSRREALPGPGAPCSPTLRGRSSGSSPGRGPIARIP</sequence>
<evidence type="ECO:0000256" key="1">
    <source>
        <dbReference type="SAM" id="MobiDB-lite"/>
    </source>
</evidence>
<feature type="region of interest" description="Disordered" evidence="1">
    <location>
        <begin position="1"/>
        <end position="87"/>
    </location>
</feature>
<organism evidence="2 3">
    <name type="scientific">Pleurodeles waltl</name>
    <name type="common">Iberian ribbed newt</name>
    <dbReference type="NCBI Taxonomy" id="8319"/>
    <lineage>
        <taxon>Eukaryota</taxon>
        <taxon>Metazoa</taxon>
        <taxon>Chordata</taxon>
        <taxon>Craniata</taxon>
        <taxon>Vertebrata</taxon>
        <taxon>Euteleostomi</taxon>
        <taxon>Amphibia</taxon>
        <taxon>Batrachia</taxon>
        <taxon>Caudata</taxon>
        <taxon>Salamandroidea</taxon>
        <taxon>Salamandridae</taxon>
        <taxon>Pleurodelinae</taxon>
        <taxon>Pleurodeles</taxon>
    </lineage>
</organism>
<reference evidence="2" key="1">
    <citation type="journal article" date="2022" name="bioRxiv">
        <title>Sequencing and chromosome-scale assembly of the giantPleurodeles waltlgenome.</title>
        <authorList>
            <person name="Brown T."/>
            <person name="Elewa A."/>
            <person name="Iarovenko S."/>
            <person name="Subramanian E."/>
            <person name="Araus A.J."/>
            <person name="Petzold A."/>
            <person name="Susuki M."/>
            <person name="Suzuki K.-i.T."/>
            <person name="Hayashi T."/>
            <person name="Toyoda A."/>
            <person name="Oliveira C."/>
            <person name="Osipova E."/>
            <person name="Leigh N.D."/>
            <person name="Simon A."/>
            <person name="Yun M.H."/>
        </authorList>
    </citation>
    <scope>NUCLEOTIDE SEQUENCE</scope>
    <source>
        <strain evidence="2">20211129_DDA</strain>
        <tissue evidence="2">Liver</tissue>
    </source>
</reference>